<keyword evidence="2" id="KW-0472">Membrane</keyword>
<protein>
    <submittedName>
        <fullName evidence="3">UPF0104 family protein</fullName>
    </submittedName>
</protein>
<feature type="transmembrane region" description="Helical" evidence="2">
    <location>
        <begin position="21"/>
        <end position="39"/>
    </location>
</feature>
<dbReference type="AlphaFoldDB" id="A0A5M6I130"/>
<evidence type="ECO:0000256" key="2">
    <source>
        <dbReference type="SAM" id="Phobius"/>
    </source>
</evidence>
<keyword evidence="4" id="KW-1185">Reference proteome</keyword>
<comment type="caution">
    <text evidence="3">The sequence shown here is derived from an EMBL/GenBank/DDBJ whole genome shotgun (WGS) entry which is preliminary data.</text>
</comment>
<feature type="transmembrane region" description="Helical" evidence="2">
    <location>
        <begin position="217"/>
        <end position="239"/>
    </location>
</feature>
<organism evidence="3 4">
    <name type="scientific">Blastochloris sulfoviridis</name>
    <dbReference type="NCBI Taxonomy" id="50712"/>
    <lineage>
        <taxon>Bacteria</taxon>
        <taxon>Pseudomonadati</taxon>
        <taxon>Pseudomonadota</taxon>
        <taxon>Alphaproteobacteria</taxon>
        <taxon>Hyphomicrobiales</taxon>
        <taxon>Blastochloridaceae</taxon>
        <taxon>Blastochloris</taxon>
    </lineage>
</organism>
<dbReference type="EMBL" id="VWPL01000011">
    <property type="protein sequence ID" value="KAA5601891.1"/>
    <property type="molecule type" value="Genomic_DNA"/>
</dbReference>
<sequence>MAGSLLSRVGHLLRTRIGWHRLGLILSVLILGVACYVLWKMLHGINLAEVGEAFTSKPVHALLLAALFVVLGYFTLTFYDWFGLHTIGKGHIPYRVAALAGFSSYSIGHNVGATVFTGGTVRYRLYSGWGLTVLDVARLAFVAGLTFWLGNITVLGIGIFIHPEAASAVDQLPPLANRIIAVTALCGLVAYVMWIGRKPRIYGRGSWYVTLPARGPTLLQIVIGVVDLTCCALAMFVLMPAHPDADFITVAVVFITATLLGFASHTPGGIGVFDAAMLVAFTSGKWGVPVFDKEELLASLLLFRVFYYLMPFAVALVLLASREVWLGGVSGLRDALLFRTKEAKASSEAGPACRDPGTACAGKPDGTAPGA</sequence>
<dbReference type="RefSeq" id="WP_150097190.1">
    <property type="nucleotide sequence ID" value="NZ_VWPL01000011.1"/>
</dbReference>
<feature type="transmembrane region" description="Helical" evidence="2">
    <location>
        <begin position="139"/>
        <end position="163"/>
    </location>
</feature>
<dbReference type="Proteomes" id="UP000323886">
    <property type="component" value="Unassembled WGS sequence"/>
</dbReference>
<reference evidence="3 4" key="1">
    <citation type="submission" date="2019-09" db="EMBL/GenBank/DDBJ databases">
        <title>Draft Whole-Genome sequence of Blastochloris sulfoviridis DSM 729.</title>
        <authorList>
            <person name="Meyer T.E."/>
            <person name="Kyndt J.A."/>
        </authorList>
    </citation>
    <scope>NUCLEOTIDE SEQUENCE [LARGE SCALE GENOMIC DNA]</scope>
    <source>
        <strain evidence="3 4">DSM 729</strain>
    </source>
</reference>
<feature type="transmembrane region" description="Helical" evidence="2">
    <location>
        <begin position="300"/>
        <end position="320"/>
    </location>
</feature>
<name>A0A5M6I130_9HYPH</name>
<feature type="transmembrane region" description="Helical" evidence="2">
    <location>
        <begin position="270"/>
        <end position="288"/>
    </location>
</feature>
<feature type="transmembrane region" description="Helical" evidence="2">
    <location>
        <begin position="245"/>
        <end position="263"/>
    </location>
</feature>
<accession>A0A5M6I130</accession>
<evidence type="ECO:0000313" key="3">
    <source>
        <dbReference type="EMBL" id="KAA5601891.1"/>
    </source>
</evidence>
<feature type="transmembrane region" description="Helical" evidence="2">
    <location>
        <begin position="59"/>
        <end position="79"/>
    </location>
</feature>
<evidence type="ECO:0000256" key="1">
    <source>
        <dbReference type="SAM" id="MobiDB-lite"/>
    </source>
</evidence>
<evidence type="ECO:0000313" key="4">
    <source>
        <dbReference type="Proteomes" id="UP000323886"/>
    </source>
</evidence>
<dbReference type="PANTHER" id="PTHR39087:SF2">
    <property type="entry name" value="UPF0104 MEMBRANE PROTEIN MJ1595"/>
    <property type="match status" value="1"/>
</dbReference>
<feature type="region of interest" description="Disordered" evidence="1">
    <location>
        <begin position="347"/>
        <end position="371"/>
    </location>
</feature>
<dbReference type="OrthoDB" id="145485at2"/>
<gene>
    <name evidence="3" type="ORF">F1193_08150</name>
</gene>
<keyword evidence="2" id="KW-0812">Transmembrane</keyword>
<dbReference type="PANTHER" id="PTHR39087">
    <property type="entry name" value="UPF0104 MEMBRANE PROTEIN MJ1595"/>
    <property type="match status" value="1"/>
</dbReference>
<proteinExistence type="predicted"/>
<keyword evidence="2" id="KW-1133">Transmembrane helix</keyword>
<feature type="transmembrane region" description="Helical" evidence="2">
    <location>
        <begin position="175"/>
        <end position="196"/>
    </location>
</feature>